<evidence type="ECO:0000313" key="2">
    <source>
        <dbReference type="Proteomes" id="UP000237000"/>
    </source>
</evidence>
<proteinExistence type="predicted"/>
<accession>A0A2P5EYV2</accession>
<reference evidence="2" key="1">
    <citation type="submission" date="2016-06" db="EMBL/GenBank/DDBJ databases">
        <title>Parallel loss of symbiosis genes in relatives of nitrogen-fixing non-legume Parasponia.</title>
        <authorList>
            <person name="Van Velzen R."/>
            <person name="Holmer R."/>
            <person name="Bu F."/>
            <person name="Rutten L."/>
            <person name="Van Zeijl A."/>
            <person name="Liu W."/>
            <person name="Santuari L."/>
            <person name="Cao Q."/>
            <person name="Sharma T."/>
            <person name="Shen D."/>
            <person name="Roswanjaya Y."/>
            <person name="Wardhani T."/>
            <person name="Kalhor M.S."/>
            <person name="Jansen J."/>
            <person name="Van den Hoogen J."/>
            <person name="Gungor B."/>
            <person name="Hartog M."/>
            <person name="Hontelez J."/>
            <person name="Verver J."/>
            <person name="Yang W.-C."/>
            <person name="Schijlen E."/>
            <person name="Repin R."/>
            <person name="Schilthuizen M."/>
            <person name="Schranz E."/>
            <person name="Heidstra R."/>
            <person name="Miyata K."/>
            <person name="Fedorova E."/>
            <person name="Kohlen W."/>
            <person name="Bisseling T."/>
            <person name="Smit S."/>
            <person name="Geurts R."/>
        </authorList>
    </citation>
    <scope>NUCLEOTIDE SEQUENCE [LARGE SCALE GENOMIC DNA]</scope>
    <source>
        <strain evidence="2">cv. RG33-2</strain>
    </source>
</reference>
<dbReference type="EMBL" id="JXTC01000081">
    <property type="protein sequence ID" value="PON90709.1"/>
    <property type="molecule type" value="Genomic_DNA"/>
</dbReference>
<name>A0A2P5EYV2_TREOI</name>
<comment type="caution">
    <text evidence="1">The sequence shown here is derived from an EMBL/GenBank/DDBJ whole genome shotgun (WGS) entry which is preliminary data.</text>
</comment>
<dbReference type="AlphaFoldDB" id="A0A2P5EYV2"/>
<dbReference type="Proteomes" id="UP000237000">
    <property type="component" value="Unassembled WGS sequence"/>
</dbReference>
<dbReference type="InParanoid" id="A0A2P5EYV2"/>
<keyword evidence="2" id="KW-1185">Reference proteome</keyword>
<gene>
    <name evidence="1" type="ORF">TorRG33x02_135660</name>
</gene>
<evidence type="ECO:0000313" key="1">
    <source>
        <dbReference type="EMBL" id="PON90709.1"/>
    </source>
</evidence>
<protein>
    <submittedName>
        <fullName evidence="1">Uncharacterized protein</fullName>
    </submittedName>
</protein>
<organism evidence="1 2">
    <name type="scientific">Trema orientale</name>
    <name type="common">Charcoal tree</name>
    <name type="synonym">Celtis orientalis</name>
    <dbReference type="NCBI Taxonomy" id="63057"/>
    <lineage>
        <taxon>Eukaryota</taxon>
        <taxon>Viridiplantae</taxon>
        <taxon>Streptophyta</taxon>
        <taxon>Embryophyta</taxon>
        <taxon>Tracheophyta</taxon>
        <taxon>Spermatophyta</taxon>
        <taxon>Magnoliopsida</taxon>
        <taxon>eudicotyledons</taxon>
        <taxon>Gunneridae</taxon>
        <taxon>Pentapetalae</taxon>
        <taxon>rosids</taxon>
        <taxon>fabids</taxon>
        <taxon>Rosales</taxon>
        <taxon>Cannabaceae</taxon>
        <taxon>Trema</taxon>
    </lineage>
</organism>
<sequence>MTKESRDQALLLRFDFTQEQLNGVRGFMAAGVHNSIGDLGVFDL</sequence>